<proteinExistence type="predicted"/>
<protein>
    <recommendedName>
        <fullName evidence="4">PH domain-containing protein</fullName>
    </recommendedName>
</protein>
<accession>A0A223CZN9</accession>
<sequence length="138" mass="16060">MLYRYENKMGWLLIVLTLPALYMIFVQETWKEAVILVLLYLLLLVLVFMRHFLQKGLRVTDEGLVVERRLLAPIVYPWEGLRVKYHPKEKRLAAGLELAQGEGGPRFLALTNVRDEDKLRAELEHRLGSRYSDGASHL</sequence>
<organism evidence="2 3">
    <name type="scientific">Tumebacillus algifaecis</name>
    <dbReference type="NCBI Taxonomy" id="1214604"/>
    <lineage>
        <taxon>Bacteria</taxon>
        <taxon>Bacillati</taxon>
        <taxon>Bacillota</taxon>
        <taxon>Bacilli</taxon>
        <taxon>Bacillales</taxon>
        <taxon>Alicyclobacillaceae</taxon>
        <taxon>Tumebacillus</taxon>
    </lineage>
</organism>
<keyword evidence="1" id="KW-1133">Transmembrane helix</keyword>
<evidence type="ECO:0008006" key="4">
    <source>
        <dbReference type="Google" id="ProtNLM"/>
    </source>
</evidence>
<dbReference type="AlphaFoldDB" id="A0A223CZN9"/>
<evidence type="ECO:0000313" key="3">
    <source>
        <dbReference type="Proteomes" id="UP000214688"/>
    </source>
</evidence>
<dbReference type="RefSeq" id="WP_094236062.1">
    <property type="nucleotide sequence ID" value="NZ_CP022657.1"/>
</dbReference>
<dbReference type="KEGG" id="tab:CIG75_07355"/>
<gene>
    <name evidence="2" type="ORF">CIG75_07355</name>
</gene>
<reference evidence="2 3" key="1">
    <citation type="journal article" date="2015" name="Int. J. Syst. Evol. Microbiol.">
        <title>Tumebacillus algifaecis sp. nov., isolated from decomposing algal scum.</title>
        <authorList>
            <person name="Wu Y.F."/>
            <person name="Zhang B."/>
            <person name="Xing P."/>
            <person name="Wu Q.L."/>
            <person name="Liu S.J."/>
        </authorList>
    </citation>
    <scope>NUCLEOTIDE SEQUENCE [LARGE SCALE GENOMIC DNA]</scope>
    <source>
        <strain evidence="2 3">THMBR28</strain>
    </source>
</reference>
<feature type="transmembrane region" description="Helical" evidence="1">
    <location>
        <begin position="33"/>
        <end position="53"/>
    </location>
</feature>
<name>A0A223CZN9_9BACL</name>
<feature type="transmembrane region" description="Helical" evidence="1">
    <location>
        <begin position="9"/>
        <end position="27"/>
    </location>
</feature>
<dbReference type="Proteomes" id="UP000214688">
    <property type="component" value="Chromosome"/>
</dbReference>
<keyword evidence="3" id="KW-1185">Reference proteome</keyword>
<keyword evidence="1" id="KW-0472">Membrane</keyword>
<dbReference type="OrthoDB" id="2381974at2"/>
<keyword evidence="1" id="KW-0812">Transmembrane</keyword>
<dbReference type="EMBL" id="CP022657">
    <property type="protein sequence ID" value="ASS74812.1"/>
    <property type="molecule type" value="Genomic_DNA"/>
</dbReference>
<evidence type="ECO:0000313" key="2">
    <source>
        <dbReference type="EMBL" id="ASS74812.1"/>
    </source>
</evidence>
<evidence type="ECO:0000256" key="1">
    <source>
        <dbReference type="SAM" id="Phobius"/>
    </source>
</evidence>